<sequence>MKFDLRYPGQVFDEETGLSYNLHRHYDAATGRYMQADPIGLEGGWNRFGYVSGNPLNFIDPEGLVFLDLTTFEGAKHKTTLDQAVQAGAWTRLVTMPAIAAALSPSTVGLAGSALTPSCSSAANWYMLGAEADVAWLNLSLREKLLYEIGQKTTASYAKYSSLDPVARGASLVADIGWRRALTPEIGGIGLGLGSTFGTGPTPLFRWLFPRIIGGAGLSSTLTSDGEQCSCRR</sequence>
<dbReference type="Proteomes" id="UP001219066">
    <property type="component" value="Chromosome"/>
</dbReference>
<reference evidence="1" key="1">
    <citation type="submission" date="2023-03" db="EMBL/GenBank/DDBJ databases">
        <title>Synergistic degradation of erythromycin by symbiotic bacteria Ery-6A and Ery-6B and application in simulated water remediation.</title>
        <authorList>
            <person name="Xu S."/>
        </authorList>
    </citation>
    <scope>NUCLEOTIDE SEQUENCE</scope>
    <source>
        <strain evidence="1">Ery-6A</strain>
    </source>
</reference>
<dbReference type="InterPro" id="IPR050708">
    <property type="entry name" value="T6SS_VgrG/RHS"/>
</dbReference>
<dbReference type="PANTHER" id="PTHR32305:SF15">
    <property type="entry name" value="PROTEIN RHSA-RELATED"/>
    <property type="match status" value="1"/>
</dbReference>
<organism evidence="1 2">
    <name type="scientific">Delftia tsuruhatensis</name>
    <dbReference type="NCBI Taxonomy" id="180282"/>
    <lineage>
        <taxon>Bacteria</taxon>
        <taxon>Pseudomonadati</taxon>
        <taxon>Pseudomonadota</taxon>
        <taxon>Betaproteobacteria</taxon>
        <taxon>Burkholderiales</taxon>
        <taxon>Comamonadaceae</taxon>
        <taxon>Delftia</taxon>
    </lineage>
</organism>
<dbReference type="Gene3D" id="2.180.10.10">
    <property type="entry name" value="RHS repeat-associated core"/>
    <property type="match status" value="1"/>
</dbReference>
<dbReference type="InterPro" id="IPR022385">
    <property type="entry name" value="Rhs_assc_core"/>
</dbReference>
<dbReference type="PANTHER" id="PTHR32305">
    <property type="match status" value="1"/>
</dbReference>
<dbReference type="AlphaFoldDB" id="A0AAX3SEM5"/>
<dbReference type="EMBL" id="CP120956">
    <property type="protein sequence ID" value="WFF78486.1"/>
    <property type="molecule type" value="Genomic_DNA"/>
</dbReference>
<proteinExistence type="predicted"/>
<name>A0AAX3SEM5_9BURK</name>
<evidence type="ECO:0000313" key="2">
    <source>
        <dbReference type="Proteomes" id="UP001219066"/>
    </source>
</evidence>
<protein>
    <submittedName>
        <fullName evidence="1">RHS repeat-associated core domain-containing protein</fullName>
    </submittedName>
</protein>
<accession>A0AAX3SEM5</accession>
<dbReference type="NCBIfam" id="TIGR03696">
    <property type="entry name" value="Rhs_assc_core"/>
    <property type="match status" value="1"/>
</dbReference>
<gene>
    <name evidence="1" type="ORF">PYR84_16205</name>
</gene>
<dbReference type="RefSeq" id="WP_236884622.1">
    <property type="nucleotide sequence ID" value="NZ_CBCSDN010000093.1"/>
</dbReference>
<dbReference type="PRINTS" id="PR00394">
    <property type="entry name" value="RHSPROTEIN"/>
</dbReference>
<evidence type="ECO:0000313" key="1">
    <source>
        <dbReference type="EMBL" id="WFF78486.1"/>
    </source>
</evidence>